<evidence type="ECO:0000256" key="7">
    <source>
        <dbReference type="ARBA" id="ARBA00022691"/>
    </source>
</evidence>
<dbReference type="Pfam" id="PF20260">
    <property type="entry name" value="PUA_4"/>
    <property type="match status" value="1"/>
</dbReference>
<evidence type="ECO:0000313" key="14">
    <source>
        <dbReference type="Proteomes" id="UP000274046"/>
    </source>
</evidence>
<protein>
    <recommendedName>
        <fullName evidence="10">Ribosomal RNA small subunit methyltransferase E</fullName>
        <ecNumber evidence="10">2.1.1.193</ecNumber>
    </recommendedName>
</protein>
<evidence type="ECO:0000256" key="9">
    <source>
        <dbReference type="ARBA" id="ARBA00047944"/>
    </source>
</evidence>
<evidence type="ECO:0000256" key="5">
    <source>
        <dbReference type="ARBA" id="ARBA00022603"/>
    </source>
</evidence>
<dbReference type="InterPro" id="IPR029028">
    <property type="entry name" value="Alpha/beta_knot_MTases"/>
</dbReference>
<evidence type="ECO:0000256" key="3">
    <source>
        <dbReference type="ARBA" id="ARBA00022490"/>
    </source>
</evidence>
<evidence type="ECO:0000256" key="2">
    <source>
        <dbReference type="ARBA" id="ARBA00005528"/>
    </source>
</evidence>
<comment type="caution">
    <text evidence="13">The sequence shown here is derived from an EMBL/GenBank/DDBJ whole genome shotgun (WGS) entry which is preliminary data.</text>
</comment>
<evidence type="ECO:0000259" key="12">
    <source>
        <dbReference type="Pfam" id="PF20260"/>
    </source>
</evidence>
<dbReference type="GO" id="GO:0005737">
    <property type="term" value="C:cytoplasm"/>
    <property type="evidence" value="ECO:0007669"/>
    <property type="project" value="UniProtKB-SubCell"/>
</dbReference>
<feature type="domain" description="Ribosomal RNA small subunit methyltransferase E PUA-like" evidence="12">
    <location>
        <begin position="16"/>
        <end position="62"/>
    </location>
</feature>
<dbReference type="CDD" id="cd18084">
    <property type="entry name" value="RsmE-like"/>
    <property type="match status" value="1"/>
</dbReference>
<comment type="catalytic activity">
    <reaction evidence="9 10">
        <text>uridine(1498) in 16S rRNA + S-adenosyl-L-methionine = N(3)-methyluridine(1498) in 16S rRNA + S-adenosyl-L-homocysteine + H(+)</text>
        <dbReference type="Rhea" id="RHEA:42920"/>
        <dbReference type="Rhea" id="RHEA-COMP:10283"/>
        <dbReference type="Rhea" id="RHEA-COMP:10284"/>
        <dbReference type="ChEBI" id="CHEBI:15378"/>
        <dbReference type="ChEBI" id="CHEBI:57856"/>
        <dbReference type="ChEBI" id="CHEBI:59789"/>
        <dbReference type="ChEBI" id="CHEBI:65315"/>
        <dbReference type="ChEBI" id="CHEBI:74502"/>
        <dbReference type="EC" id="2.1.1.193"/>
    </reaction>
</comment>
<dbReference type="PANTHER" id="PTHR30027">
    <property type="entry name" value="RIBOSOMAL RNA SMALL SUBUNIT METHYLTRANSFERASE E"/>
    <property type="match status" value="1"/>
</dbReference>
<evidence type="ECO:0000256" key="4">
    <source>
        <dbReference type="ARBA" id="ARBA00022552"/>
    </source>
</evidence>
<evidence type="ECO:0000256" key="8">
    <source>
        <dbReference type="ARBA" id="ARBA00025699"/>
    </source>
</evidence>
<accession>A0A3N0C3I1</accession>
<dbReference type="EC" id="2.1.1.193" evidence="10"/>
<dbReference type="Proteomes" id="UP000274046">
    <property type="component" value="Unassembled WGS sequence"/>
</dbReference>
<dbReference type="GO" id="GO:0070475">
    <property type="term" value="P:rRNA base methylation"/>
    <property type="evidence" value="ECO:0007669"/>
    <property type="project" value="TreeGrafter"/>
</dbReference>
<keyword evidence="3 10" id="KW-0963">Cytoplasm</keyword>
<dbReference type="PANTHER" id="PTHR30027:SF3">
    <property type="entry name" value="16S RRNA (URACIL(1498)-N(3))-METHYLTRANSFERASE"/>
    <property type="match status" value="1"/>
</dbReference>
<comment type="function">
    <text evidence="8 10">Specifically methylates the N3 position of the uracil ring of uridine 1498 (m3U1498) in 16S rRNA. Acts on the fully assembled 30S ribosomal subunit.</text>
</comment>
<dbReference type="Gene3D" id="2.40.240.20">
    <property type="entry name" value="Hypothetical PUA domain-like, domain 1"/>
    <property type="match status" value="1"/>
</dbReference>
<dbReference type="NCBIfam" id="NF008702">
    <property type="entry name" value="PRK11713.6-1"/>
    <property type="match status" value="1"/>
</dbReference>
<evidence type="ECO:0000256" key="1">
    <source>
        <dbReference type="ARBA" id="ARBA00004496"/>
    </source>
</evidence>
<dbReference type="SUPFAM" id="SSF75217">
    <property type="entry name" value="alpha/beta knot"/>
    <property type="match status" value="1"/>
</dbReference>
<evidence type="ECO:0000313" key="13">
    <source>
        <dbReference type="EMBL" id="RNL56839.1"/>
    </source>
</evidence>
<dbReference type="AlphaFoldDB" id="A0A3N0C3I1"/>
<comment type="subcellular location">
    <subcellularLocation>
        <location evidence="1 10">Cytoplasm</location>
    </subcellularLocation>
</comment>
<feature type="domain" description="Ribosomal RNA small subunit methyltransferase E methyltransferase" evidence="11">
    <location>
        <begin position="75"/>
        <end position="226"/>
    </location>
</feature>
<organism evidence="13 14">
    <name type="scientific">Pedobacter jejuensis</name>
    <dbReference type="NCBI Taxonomy" id="1268550"/>
    <lineage>
        <taxon>Bacteria</taxon>
        <taxon>Pseudomonadati</taxon>
        <taxon>Bacteroidota</taxon>
        <taxon>Sphingobacteriia</taxon>
        <taxon>Sphingobacteriales</taxon>
        <taxon>Sphingobacteriaceae</taxon>
        <taxon>Pedobacter</taxon>
    </lineage>
</organism>
<dbReference type="EMBL" id="RBEE01000001">
    <property type="protein sequence ID" value="RNL56839.1"/>
    <property type="molecule type" value="Genomic_DNA"/>
</dbReference>
<keyword evidence="14" id="KW-1185">Reference proteome</keyword>
<dbReference type="InterPro" id="IPR015947">
    <property type="entry name" value="PUA-like_sf"/>
</dbReference>
<keyword evidence="5 10" id="KW-0489">Methyltransferase</keyword>
<dbReference type="RefSeq" id="WP_123203821.1">
    <property type="nucleotide sequence ID" value="NZ_RBEE01000001.1"/>
</dbReference>
<reference evidence="13 14" key="1">
    <citation type="submission" date="2018-10" db="EMBL/GenBank/DDBJ databases">
        <title>Genome sequencing of Pedobacter jejuensis TNB23.</title>
        <authorList>
            <person name="Cho Y.-J."/>
            <person name="Cho A."/>
            <person name="Kim O.-S."/>
        </authorList>
    </citation>
    <scope>NUCLEOTIDE SEQUENCE [LARGE SCALE GENOMIC DNA]</scope>
    <source>
        <strain evidence="13 14">TNB23</strain>
    </source>
</reference>
<dbReference type="InterPro" id="IPR006700">
    <property type="entry name" value="RsmE"/>
</dbReference>
<keyword evidence="4 10" id="KW-0698">rRNA processing</keyword>
<evidence type="ECO:0000256" key="6">
    <source>
        <dbReference type="ARBA" id="ARBA00022679"/>
    </source>
</evidence>
<dbReference type="Pfam" id="PF04452">
    <property type="entry name" value="Methyltrans_RNA"/>
    <property type="match status" value="1"/>
</dbReference>
<comment type="similarity">
    <text evidence="2 10">Belongs to the RNA methyltransferase RsmE family.</text>
</comment>
<keyword evidence="7 10" id="KW-0949">S-adenosyl-L-methionine</keyword>
<dbReference type="SUPFAM" id="SSF88697">
    <property type="entry name" value="PUA domain-like"/>
    <property type="match status" value="1"/>
</dbReference>
<dbReference type="GO" id="GO:0070042">
    <property type="term" value="F:rRNA (uridine-N3-)-methyltransferase activity"/>
    <property type="evidence" value="ECO:0007669"/>
    <property type="project" value="TreeGrafter"/>
</dbReference>
<sequence length="238" mass="27432">MHIFYTPDITQNTYTLNEEESKHCVRVLRLPVGTIVNLVDGRGGFYTAEITSDNPKKVILFIKQVEREFHKRNHYLHIAVAPTKNIDRIEWFLEKATELGIDEITPIISHRSERRIVKEDRLNKVITSAVKQSIKAYHPKLNEAISFKEFLKIPFDGDMLIAHCIDNEEKKYISELIVPQHKYLVLIGPEGDFTPEEVNLALKKGFKALTLGNNRLRTETAALAACFEINYLNRNEKS</sequence>
<dbReference type="InterPro" id="IPR046887">
    <property type="entry name" value="RsmE_PUA-like"/>
</dbReference>
<gene>
    <name evidence="13" type="ORF">D7004_00025</name>
</gene>
<name>A0A3N0C3I1_9SPHI</name>
<dbReference type="OrthoDB" id="9815641at2"/>
<keyword evidence="6 10" id="KW-0808">Transferase</keyword>
<dbReference type="PIRSF" id="PIRSF015601">
    <property type="entry name" value="MTase_slr0722"/>
    <property type="match status" value="1"/>
</dbReference>
<proteinExistence type="inferred from homology"/>
<evidence type="ECO:0000259" key="11">
    <source>
        <dbReference type="Pfam" id="PF04452"/>
    </source>
</evidence>
<dbReference type="NCBIfam" id="TIGR00046">
    <property type="entry name" value="RsmE family RNA methyltransferase"/>
    <property type="match status" value="1"/>
</dbReference>
<dbReference type="InterPro" id="IPR046886">
    <property type="entry name" value="RsmE_MTase_dom"/>
</dbReference>
<dbReference type="InterPro" id="IPR029026">
    <property type="entry name" value="tRNA_m1G_MTases_N"/>
</dbReference>
<evidence type="ECO:0000256" key="10">
    <source>
        <dbReference type="PIRNR" id="PIRNR015601"/>
    </source>
</evidence>
<dbReference type="Gene3D" id="3.40.1280.10">
    <property type="match status" value="1"/>
</dbReference>